<dbReference type="PRINTS" id="PR00982">
    <property type="entry name" value="TRNASYNTHLYS"/>
</dbReference>
<feature type="domain" description="Aminoacyl-transfer RNA synthetases class-II family profile" evidence="6">
    <location>
        <begin position="189"/>
        <end position="521"/>
    </location>
</feature>
<dbReference type="Gene3D" id="3.30.930.10">
    <property type="entry name" value="Bira Bifunctional Protein, Domain 2"/>
    <property type="match status" value="1"/>
</dbReference>
<dbReference type="InParanoid" id="A3LSD1"/>
<keyword evidence="8" id="KW-1185">Reference proteome</keyword>
<keyword evidence="1 7" id="KW-0436">Ligase</keyword>
<dbReference type="InterPro" id="IPR004365">
    <property type="entry name" value="NA-bd_OB_tRNA"/>
</dbReference>
<name>A3LSD1_PICST</name>
<dbReference type="GO" id="GO:0070154">
    <property type="term" value="P:mitochondrial lysyl-tRNA aminoacylation"/>
    <property type="evidence" value="ECO:0007669"/>
    <property type="project" value="EnsemblFungi"/>
</dbReference>
<sequence length="531" mass="59626">SDIKSAEALDYQNRKDIIASDPSSSYPTIRNARANVSSQAETIRIPSFRSKFEDVDFSQYENNRFPGQTFIVEGKIESIRKSGKAMYFIDIRQDGQQLQVMASNKSMGISVGEFNTAHQSLKKGDFIMCHGFASVTKVGELTIKVDAPLTLLSPCLNAIPNRLVDRKNINAQRVLNYLVNRDSQTPILVKSYIIQAIRSFLLQNNFLEVNTPILSGAGTGANAKPFATVAHSISTTDAKEAAVQLRVAPELWLKKLVIGGFEKIFEIGSNFRNEGIDSTHNPEFTSCEFYQSFTSLPELMQMTENMFKYIHEDLIVRAAKLQSITSNLDALDSFTRPFPKYEFVPTLESKTGIPLPQELTSSNMIEYYQKLNLPVPDNKSPANLLDNISGIYLESISNEFENVPVFIYNQPAVLSPLAKSADVTYDGGRTYDISLRFELFINGKEYVNAYEEENSPFDQLAKFKLQQEARDEFKDEEMLIPDLEYIKAMEYGLPPTGGWGCGIDRLAMLFAGVDRIDSVLPFGNLRDVKKQ</sequence>
<dbReference type="Pfam" id="PF01336">
    <property type="entry name" value="tRNA_anti-codon"/>
    <property type="match status" value="1"/>
</dbReference>
<dbReference type="InterPro" id="IPR044136">
    <property type="entry name" value="Lys-tRNA-ligase_II_N"/>
</dbReference>
<keyword evidence="4 7" id="KW-0030">Aminoacyl-tRNA synthetase</keyword>
<dbReference type="EMBL" id="CP000497">
    <property type="protein sequence ID" value="ABN65551.1"/>
    <property type="molecule type" value="Genomic_DNA"/>
</dbReference>
<dbReference type="GO" id="GO:0005524">
    <property type="term" value="F:ATP binding"/>
    <property type="evidence" value="ECO:0007669"/>
    <property type="project" value="UniProtKB-KW"/>
</dbReference>
<keyword evidence="3" id="KW-0067">ATP-binding</keyword>
<dbReference type="Proteomes" id="UP000002258">
    <property type="component" value="Chromosome 3"/>
</dbReference>
<dbReference type="RefSeq" id="XP_001383580.1">
    <property type="nucleotide sequence ID" value="XM_001383543.1"/>
</dbReference>
<dbReference type="OrthoDB" id="21243at2759"/>
<dbReference type="Gene3D" id="2.40.50.140">
    <property type="entry name" value="Nucleic acid-binding proteins"/>
    <property type="match status" value="1"/>
</dbReference>
<dbReference type="Pfam" id="PF00152">
    <property type="entry name" value="tRNA-synt_2"/>
    <property type="match status" value="1"/>
</dbReference>
<evidence type="ECO:0000256" key="2">
    <source>
        <dbReference type="ARBA" id="ARBA00022741"/>
    </source>
</evidence>
<evidence type="ECO:0000259" key="6">
    <source>
        <dbReference type="PROSITE" id="PS50862"/>
    </source>
</evidence>
<dbReference type="InterPro" id="IPR012340">
    <property type="entry name" value="NA-bd_OB-fold"/>
</dbReference>
<dbReference type="GO" id="GO:0000049">
    <property type="term" value="F:tRNA binding"/>
    <property type="evidence" value="ECO:0007669"/>
    <property type="project" value="TreeGrafter"/>
</dbReference>
<dbReference type="KEGG" id="pic:PICST_42797"/>
<dbReference type="InterPro" id="IPR004364">
    <property type="entry name" value="Aa-tRNA-synt_II"/>
</dbReference>
<dbReference type="PANTHER" id="PTHR42918">
    <property type="entry name" value="LYSYL-TRNA SYNTHETASE"/>
    <property type="match status" value="1"/>
</dbReference>
<dbReference type="PANTHER" id="PTHR42918:SF5">
    <property type="entry name" value="LYSINE--TRNA LIGASE, MITOCHONDRIAL"/>
    <property type="match status" value="1"/>
</dbReference>
<dbReference type="STRING" id="322104.A3LSD1"/>
<feature type="non-terminal residue" evidence="7">
    <location>
        <position position="1"/>
    </location>
</feature>
<dbReference type="GeneID" id="4837999"/>
<dbReference type="GO" id="GO:0004824">
    <property type="term" value="F:lysine-tRNA ligase activity"/>
    <property type="evidence" value="ECO:0007669"/>
    <property type="project" value="EnsemblFungi"/>
</dbReference>
<evidence type="ECO:0000256" key="5">
    <source>
        <dbReference type="ARBA" id="ARBA00030563"/>
    </source>
</evidence>
<accession>A3LSD1</accession>
<dbReference type="PROSITE" id="PS50862">
    <property type="entry name" value="AA_TRNA_LIGASE_II"/>
    <property type="match status" value="1"/>
</dbReference>
<dbReference type="InterPro" id="IPR018149">
    <property type="entry name" value="Lys-tRNA-synth_II_C"/>
</dbReference>
<gene>
    <name evidence="7" type="primary">MSK1</name>
    <name evidence="7" type="ORF">PICST_42797</name>
</gene>
<dbReference type="InterPro" id="IPR045864">
    <property type="entry name" value="aa-tRNA-synth_II/BPL/LPL"/>
</dbReference>
<evidence type="ECO:0000256" key="3">
    <source>
        <dbReference type="ARBA" id="ARBA00022840"/>
    </source>
</evidence>
<dbReference type="eggNOG" id="KOG1885">
    <property type="taxonomic scope" value="Eukaryota"/>
</dbReference>
<dbReference type="InterPro" id="IPR006195">
    <property type="entry name" value="aa-tRNA-synth_II"/>
</dbReference>
<evidence type="ECO:0000313" key="7">
    <source>
        <dbReference type="EMBL" id="ABN65551.1"/>
    </source>
</evidence>
<dbReference type="OMA" id="MQERHVD"/>
<evidence type="ECO:0000256" key="1">
    <source>
        <dbReference type="ARBA" id="ARBA00022598"/>
    </source>
</evidence>
<evidence type="ECO:0000256" key="4">
    <source>
        <dbReference type="ARBA" id="ARBA00023146"/>
    </source>
</evidence>
<dbReference type="SUPFAM" id="SSF50249">
    <property type="entry name" value="Nucleic acid-binding proteins"/>
    <property type="match status" value="1"/>
</dbReference>
<dbReference type="SUPFAM" id="SSF55681">
    <property type="entry name" value="Class II aaRS and biotin synthetases"/>
    <property type="match status" value="1"/>
</dbReference>
<dbReference type="AlphaFoldDB" id="A3LSD1"/>
<keyword evidence="2" id="KW-0547">Nucleotide-binding</keyword>
<dbReference type="HOGENOM" id="CLU_008255_6_0_1"/>
<dbReference type="GO" id="GO:0008033">
    <property type="term" value="P:tRNA processing"/>
    <property type="evidence" value="ECO:0007669"/>
    <property type="project" value="EnsemblFungi"/>
</dbReference>
<protein>
    <recommendedName>
        <fullName evidence="5">Lysyl-tRNA synthetase</fullName>
    </recommendedName>
</protein>
<dbReference type="CDD" id="cd04322">
    <property type="entry name" value="LysRS_N"/>
    <property type="match status" value="1"/>
</dbReference>
<evidence type="ECO:0000313" key="8">
    <source>
        <dbReference type="Proteomes" id="UP000002258"/>
    </source>
</evidence>
<dbReference type="GO" id="GO:0005739">
    <property type="term" value="C:mitochondrion"/>
    <property type="evidence" value="ECO:0007669"/>
    <property type="project" value="EnsemblFungi"/>
</dbReference>
<proteinExistence type="predicted"/>
<reference evidence="7 8" key="1">
    <citation type="journal article" date="2007" name="Nat. Biotechnol.">
        <title>Genome sequence of the lignocellulose-bioconverting and xylose-fermenting yeast Pichia stipitis.</title>
        <authorList>
            <person name="Jeffries T.W."/>
            <person name="Grigoriev I.V."/>
            <person name="Grimwood J."/>
            <person name="Laplaza J.M."/>
            <person name="Aerts A."/>
            <person name="Salamov A."/>
            <person name="Schmutz J."/>
            <person name="Lindquist E."/>
            <person name="Dehal P."/>
            <person name="Shapiro H."/>
            <person name="Jin Y.S."/>
            <person name="Passoth V."/>
            <person name="Richardson P.M."/>
        </authorList>
    </citation>
    <scope>NUCLEOTIDE SEQUENCE [LARGE SCALE GENOMIC DNA]</scope>
    <source>
        <strain evidence="8">ATCC 58785 / CBS 6054 / NBRC 10063 / NRRL Y-11545</strain>
    </source>
</reference>
<dbReference type="FunCoup" id="A3LSD1">
    <property type="interactions" value="96"/>
</dbReference>
<organism evidence="7 8">
    <name type="scientific">Scheffersomyces stipitis (strain ATCC 58785 / CBS 6054 / NBRC 10063 / NRRL Y-11545)</name>
    <name type="common">Yeast</name>
    <name type="synonym">Pichia stipitis</name>
    <dbReference type="NCBI Taxonomy" id="322104"/>
    <lineage>
        <taxon>Eukaryota</taxon>
        <taxon>Fungi</taxon>
        <taxon>Dikarya</taxon>
        <taxon>Ascomycota</taxon>
        <taxon>Saccharomycotina</taxon>
        <taxon>Pichiomycetes</taxon>
        <taxon>Debaryomycetaceae</taxon>
        <taxon>Scheffersomyces</taxon>
    </lineage>
</organism>